<protein>
    <submittedName>
        <fullName evidence="1">Uncharacterized protein</fullName>
    </submittedName>
</protein>
<reference evidence="1 2" key="1">
    <citation type="journal article" date="2013" name="PLoS Genet.">
        <title>Genomic mechanisms accounting for the adaptation to parasitism in nematode-trapping fungi.</title>
        <authorList>
            <person name="Meerupati T."/>
            <person name="Andersson K.M."/>
            <person name="Friman E."/>
            <person name="Kumar D."/>
            <person name="Tunlid A."/>
            <person name="Ahren D."/>
        </authorList>
    </citation>
    <scope>NUCLEOTIDE SEQUENCE [LARGE SCALE GENOMIC DNA]</scope>
    <source>
        <strain evidence="1 2">CBS 200.50</strain>
    </source>
</reference>
<dbReference type="OrthoDB" id="2735833at2759"/>
<evidence type="ECO:0000313" key="2">
    <source>
        <dbReference type="Proteomes" id="UP000015100"/>
    </source>
</evidence>
<dbReference type="Proteomes" id="UP000015100">
    <property type="component" value="Unassembled WGS sequence"/>
</dbReference>
<comment type="caution">
    <text evidence="1">The sequence shown here is derived from an EMBL/GenBank/DDBJ whole genome shotgun (WGS) entry which is preliminary data.</text>
</comment>
<sequence>MSSFSVKQIYGEVVGKGVGNLMTNFASDPAKLVGILNDSSKNSTLHTVSSEGSINIGLAPSFGTLKANIKELDDALVGIVAISTKEIQKLPPSDRTFEKIRATLLQNAAIEPHGDHYQAYDTFTKASNDAFRFDGSPDSGIVADVLNFFRKLINDSDVLNSLNFDKNVVARMVAESGATVRNFETFFSANEHEEKTVLEVAVLRYPDLDHPYLKLYRVKLKAIRDCKRVLFAENNRNSIQGEVDIQKFKPRQSVWASISQPVRDKARASVVAMIEELEF</sequence>
<name>S8CCZ1_DACHA</name>
<keyword evidence="2" id="KW-1185">Reference proteome</keyword>
<dbReference type="eggNOG" id="ENOG502SCKW">
    <property type="taxonomic scope" value="Eukaryota"/>
</dbReference>
<dbReference type="OMA" id="SILETMM"/>
<accession>S8CCZ1</accession>
<proteinExistence type="predicted"/>
<organism evidence="1 2">
    <name type="scientific">Dactylellina haptotyla (strain CBS 200.50)</name>
    <name type="common">Nematode-trapping fungus</name>
    <name type="synonym">Monacrosporium haptotylum</name>
    <dbReference type="NCBI Taxonomy" id="1284197"/>
    <lineage>
        <taxon>Eukaryota</taxon>
        <taxon>Fungi</taxon>
        <taxon>Dikarya</taxon>
        <taxon>Ascomycota</taxon>
        <taxon>Pezizomycotina</taxon>
        <taxon>Orbiliomycetes</taxon>
        <taxon>Orbiliales</taxon>
        <taxon>Orbiliaceae</taxon>
        <taxon>Dactylellina</taxon>
    </lineage>
</organism>
<gene>
    <name evidence="1" type="ORF">H072_439</name>
</gene>
<dbReference type="HOGENOM" id="CLU_091769_0_0_1"/>
<dbReference type="AlphaFoldDB" id="S8CCZ1"/>
<evidence type="ECO:0000313" key="1">
    <source>
        <dbReference type="EMBL" id="EPS45517.1"/>
    </source>
</evidence>
<reference evidence="2" key="2">
    <citation type="submission" date="2013-04" db="EMBL/GenBank/DDBJ databases">
        <title>Genomic mechanisms accounting for the adaptation to parasitism in nematode-trapping fungi.</title>
        <authorList>
            <person name="Ahren D.G."/>
        </authorList>
    </citation>
    <scope>NUCLEOTIDE SEQUENCE [LARGE SCALE GENOMIC DNA]</scope>
    <source>
        <strain evidence="2">CBS 200.50</strain>
    </source>
</reference>
<dbReference type="EMBL" id="AQGS01000013">
    <property type="protein sequence ID" value="EPS45517.1"/>
    <property type="molecule type" value="Genomic_DNA"/>
</dbReference>